<name>V3ZMU0_LOTGI</name>
<dbReference type="Proteomes" id="UP000030746">
    <property type="component" value="Unassembled WGS sequence"/>
</dbReference>
<dbReference type="GeneID" id="20245292"/>
<sequence>MTESGNPLSGACTAFGINLYKTLASSDDSENLMVSPFCLHNVLSMAYFGAEGATKSQIKDVLNLGEGKDDELRDAFSKILSVDVKDSALIANRMYLDNAYSILESFTKICKEDFKADAVNVDFQGAISDAEKTINGWVKESTKGKIQEVLQPNSLKSNTAMLLLNAIFFKADWDVKFDPSLTVNRLFIMGPDNEVEIPFMRRMASFRTGYSEELDCATLELPYKDGAFSMFVALPSETNGIFALEKKLDTKMLPGLFGSMAEEKLELILPRFTLSSTMKLSKNLGDMGMTDCFVAGKADLSGIDGTKNLYVSDVFHKVVIDVNEDGTEAAAAGAVGIETRMLPRQFNADHPFLFCIRNNKTKMILFFGRFVNPKN</sequence>
<dbReference type="InterPro" id="IPR042185">
    <property type="entry name" value="Serpin_sf_2"/>
</dbReference>
<keyword evidence="4" id="KW-1185">Reference proteome</keyword>
<evidence type="ECO:0000259" key="2">
    <source>
        <dbReference type="SMART" id="SM00093"/>
    </source>
</evidence>
<feature type="domain" description="Serpin" evidence="2">
    <location>
        <begin position="17"/>
        <end position="373"/>
    </location>
</feature>
<dbReference type="Gene3D" id="2.30.39.10">
    <property type="entry name" value="Alpha-1-antitrypsin, domain 1"/>
    <property type="match status" value="2"/>
</dbReference>
<dbReference type="CDD" id="cd00172">
    <property type="entry name" value="serpin"/>
    <property type="match status" value="1"/>
</dbReference>
<dbReference type="KEGG" id="lgi:LOTGIDRAFT_198226"/>
<dbReference type="PANTHER" id="PTHR11461:SF372">
    <property type="entry name" value="ACCESSORY GLAND PROTEIN ACP76A-RELATED"/>
    <property type="match status" value="1"/>
</dbReference>
<dbReference type="GO" id="GO:0005615">
    <property type="term" value="C:extracellular space"/>
    <property type="evidence" value="ECO:0007669"/>
    <property type="project" value="InterPro"/>
</dbReference>
<proteinExistence type="inferred from homology"/>
<dbReference type="OrthoDB" id="1063785at2759"/>
<dbReference type="Pfam" id="PF00079">
    <property type="entry name" value="Serpin"/>
    <property type="match status" value="1"/>
</dbReference>
<evidence type="ECO:0000313" key="4">
    <source>
        <dbReference type="Proteomes" id="UP000030746"/>
    </source>
</evidence>
<dbReference type="InterPro" id="IPR036186">
    <property type="entry name" value="Serpin_sf"/>
</dbReference>
<reference evidence="3 4" key="1">
    <citation type="journal article" date="2013" name="Nature">
        <title>Insights into bilaterian evolution from three spiralian genomes.</title>
        <authorList>
            <person name="Simakov O."/>
            <person name="Marletaz F."/>
            <person name="Cho S.J."/>
            <person name="Edsinger-Gonzales E."/>
            <person name="Havlak P."/>
            <person name="Hellsten U."/>
            <person name="Kuo D.H."/>
            <person name="Larsson T."/>
            <person name="Lv J."/>
            <person name="Arendt D."/>
            <person name="Savage R."/>
            <person name="Osoegawa K."/>
            <person name="de Jong P."/>
            <person name="Grimwood J."/>
            <person name="Chapman J.A."/>
            <person name="Shapiro H."/>
            <person name="Aerts A."/>
            <person name="Otillar R.P."/>
            <person name="Terry A.Y."/>
            <person name="Boore J.L."/>
            <person name="Grigoriev I.V."/>
            <person name="Lindberg D.R."/>
            <person name="Seaver E.C."/>
            <person name="Weisblat D.A."/>
            <person name="Putnam N.H."/>
            <person name="Rokhsar D.S."/>
        </authorList>
    </citation>
    <scope>NUCLEOTIDE SEQUENCE [LARGE SCALE GENOMIC DNA]</scope>
</reference>
<evidence type="ECO:0000256" key="1">
    <source>
        <dbReference type="RuleBase" id="RU000411"/>
    </source>
</evidence>
<accession>V3ZMU0</accession>
<dbReference type="InterPro" id="IPR023795">
    <property type="entry name" value="Serpin_CS"/>
</dbReference>
<organism evidence="3 4">
    <name type="scientific">Lottia gigantea</name>
    <name type="common">Giant owl limpet</name>
    <dbReference type="NCBI Taxonomy" id="225164"/>
    <lineage>
        <taxon>Eukaryota</taxon>
        <taxon>Metazoa</taxon>
        <taxon>Spiralia</taxon>
        <taxon>Lophotrochozoa</taxon>
        <taxon>Mollusca</taxon>
        <taxon>Gastropoda</taxon>
        <taxon>Patellogastropoda</taxon>
        <taxon>Lottioidea</taxon>
        <taxon>Lottiidae</taxon>
        <taxon>Lottia</taxon>
    </lineage>
</organism>
<gene>
    <name evidence="3" type="ORF">LOTGIDRAFT_198226</name>
</gene>
<dbReference type="AlphaFoldDB" id="V3ZMU0"/>
<comment type="similarity">
    <text evidence="1">Belongs to the serpin family.</text>
</comment>
<dbReference type="InterPro" id="IPR000215">
    <property type="entry name" value="Serpin_fam"/>
</dbReference>
<dbReference type="PANTHER" id="PTHR11461">
    <property type="entry name" value="SERINE PROTEASE INHIBITOR, SERPIN"/>
    <property type="match status" value="1"/>
</dbReference>
<dbReference type="RefSeq" id="XP_009067177.1">
    <property type="nucleotide sequence ID" value="XM_009068929.1"/>
</dbReference>
<dbReference type="HOGENOM" id="CLU_023330_0_2_1"/>
<dbReference type="FunFam" id="2.10.310.10:FF:000001">
    <property type="entry name" value="Serpin family A member 1"/>
    <property type="match status" value="1"/>
</dbReference>
<dbReference type="InterPro" id="IPR023796">
    <property type="entry name" value="Serpin_dom"/>
</dbReference>
<protein>
    <recommendedName>
        <fullName evidence="2">Serpin domain-containing protein</fullName>
    </recommendedName>
</protein>
<dbReference type="GO" id="GO:0004867">
    <property type="term" value="F:serine-type endopeptidase inhibitor activity"/>
    <property type="evidence" value="ECO:0007669"/>
    <property type="project" value="InterPro"/>
</dbReference>
<dbReference type="CTD" id="20245292"/>
<evidence type="ECO:0000313" key="3">
    <source>
        <dbReference type="EMBL" id="ESO82151.1"/>
    </source>
</evidence>
<dbReference type="EMBL" id="KB204017">
    <property type="protein sequence ID" value="ESO82151.1"/>
    <property type="molecule type" value="Genomic_DNA"/>
</dbReference>
<dbReference type="InterPro" id="IPR042178">
    <property type="entry name" value="Serpin_sf_1"/>
</dbReference>
<dbReference type="PROSITE" id="PS00284">
    <property type="entry name" value="SERPIN"/>
    <property type="match status" value="1"/>
</dbReference>
<dbReference type="SUPFAM" id="SSF56574">
    <property type="entry name" value="Serpins"/>
    <property type="match status" value="1"/>
</dbReference>
<dbReference type="Gene3D" id="3.30.497.10">
    <property type="entry name" value="Antithrombin, subunit I, domain 2"/>
    <property type="match status" value="1"/>
</dbReference>
<dbReference type="SMART" id="SM00093">
    <property type="entry name" value="SERPIN"/>
    <property type="match status" value="1"/>
</dbReference>
<dbReference type="OMA" id="YFNAAWA"/>